<sequence>MSRYDKINPKNGSYRASLAADLPPALVEHTVAVGHDANGRLVVGAGQTGVKAILILTKAYKAGYRCDPMVSGEVVEFGPNDGTAEAGVDFAEPGTNYFGHADGTVTATKGADGVYVGHTVDNGQRLIVRVRGDEREVA</sequence>
<evidence type="ECO:0000313" key="2">
    <source>
        <dbReference type="Proteomes" id="UP000423609"/>
    </source>
</evidence>
<evidence type="ECO:0000313" key="1">
    <source>
        <dbReference type="EMBL" id="QGJ90052.1"/>
    </source>
</evidence>
<dbReference type="GeneID" id="55624450"/>
<organism evidence="1 2">
    <name type="scientific">Mycobacterium phage Indlulamithi</name>
    <dbReference type="NCBI Taxonomy" id="2656582"/>
    <lineage>
        <taxon>Viruses</taxon>
        <taxon>Duplodnaviria</taxon>
        <taxon>Heunggongvirae</taxon>
        <taxon>Uroviricota</taxon>
        <taxon>Caudoviricetes</taxon>
        <taxon>Indlulamithivirus</taxon>
        <taxon>Indlulamithivirus indlulamithi</taxon>
    </lineage>
</organism>
<reference evidence="1 2" key="1">
    <citation type="submission" date="2019-10" db="EMBL/GenBank/DDBJ databases">
        <authorList>
            <person name="Garlena R.A."/>
            <person name="Russell D.A."/>
            <person name="Pope W.H."/>
            <person name="Jacobs-Sera D."/>
            <person name="Hatfull G.F."/>
        </authorList>
    </citation>
    <scope>NUCLEOTIDE SEQUENCE [LARGE SCALE GENOMIC DNA]</scope>
</reference>
<proteinExistence type="predicted"/>
<name>A0A649VDM3_9CAUD</name>
<dbReference type="EMBL" id="MN585993">
    <property type="protein sequence ID" value="QGJ90052.1"/>
    <property type="molecule type" value="Genomic_DNA"/>
</dbReference>
<accession>A0A649VDM3</accession>
<gene>
    <name evidence="1" type="primary">11</name>
    <name evidence="1" type="ORF">PBI_INDLULAMITHI_11</name>
</gene>
<dbReference type="Proteomes" id="UP000423609">
    <property type="component" value="Segment"/>
</dbReference>
<dbReference type="KEGG" id="vg:55624450"/>
<keyword evidence="2" id="KW-1185">Reference proteome</keyword>
<dbReference type="RefSeq" id="YP_009853763.1">
    <property type="nucleotide sequence ID" value="NC_048824.1"/>
</dbReference>
<protein>
    <submittedName>
        <fullName evidence="1">Minor capsid protein</fullName>
    </submittedName>
</protein>